<evidence type="ECO:0000313" key="2">
    <source>
        <dbReference type="Proteomes" id="UP000219546"/>
    </source>
</evidence>
<name>A0A285CS15_9BACI</name>
<gene>
    <name evidence="1" type="ORF">SAMN05877753_103212</name>
</gene>
<organism evidence="1 2">
    <name type="scientific">Bacillus oleivorans</name>
    <dbReference type="NCBI Taxonomy" id="1448271"/>
    <lineage>
        <taxon>Bacteria</taxon>
        <taxon>Bacillati</taxon>
        <taxon>Bacillota</taxon>
        <taxon>Bacilli</taxon>
        <taxon>Bacillales</taxon>
        <taxon>Bacillaceae</taxon>
        <taxon>Bacillus</taxon>
    </lineage>
</organism>
<proteinExistence type="predicted"/>
<keyword evidence="2" id="KW-1185">Reference proteome</keyword>
<protein>
    <submittedName>
        <fullName evidence="1">Uncharacterized protein</fullName>
    </submittedName>
</protein>
<sequence length="89" mass="10721">MRLINDLRNLCKRYEKEEFDLVELQGRLRTVVTPEPDFHSIDKLLLQMDNELEEIIFTQIESNHQYYARQAIKNFLNKLNEIERSAQPN</sequence>
<dbReference type="EMBL" id="OAOP01000003">
    <property type="protein sequence ID" value="SNX69753.1"/>
    <property type="molecule type" value="Genomic_DNA"/>
</dbReference>
<accession>A0A285CS15</accession>
<dbReference type="RefSeq" id="WP_097158143.1">
    <property type="nucleotide sequence ID" value="NZ_JBEPMQ010000002.1"/>
</dbReference>
<evidence type="ECO:0000313" key="1">
    <source>
        <dbReference type="EMBL" id="SNX69753.1"/>
    </source>
</evidence>
<dbReference type="Proteomes" id="UP000219546">
    <property type="component" value="Unassembled WGS sequence"/>
</dbReference>
<reference evidence="1 2" key="1">
    <citation type="submission" date="2017-08" db="EMBL/GenBank/DDBJ databases">
        <authorList>
            <person name="de Groot N.N."/>
        </authorList>
    </citation>
    <scope>NUCLEOTIDE SEQUENCE [LARGE SCALE GENOMIC DNA]</scope>
    <source>
        <strain evidence="1 2">JC228</strain>
    </source>
</reference>
<dbReference type="AlphaFoldDB" id="A0A285CS15"/>